<dbReference type="PANTHER" id="PTHR48106">
    <property type="entry name" value="QUINONE OXIDOREDUCTASE PIG3-RELATED"/>
    <property type="match status" value="1"/>
</dbReference>
<dbReference type="InterPro" id="IPR011032">
    <property type="entry name" value="GroES-like_sf"/>
</dbReference>
<dbReference type="InterPro" id="IPR013154">
    <property type="entry name" value="ADH-like_N"/>
</dbReference>
<accession>A0A2Z3HBW7</accession>
<evidence type="ECO:0000313" key="5">
    <source>
        <dbReference type="Proteomes" id="UP000245802"/>
    </source>
</evidence>
<keyword evidence="5" id="KW-1185">Reference proteome</keyword>
<evidence type="ECO:0000256" key="2">
    <source>
        <dbReference type="ARBA" id="ARBA00023002"/>
    </source>
</evidence>
<dbReference type="EMBL" id="CP025958">
    <property type="protein sequence ID" value="AWM39154.1"/>
    <property type="molecule type" value="Genomic_DNA"/>
</dbReference>
<dbReference type="Gene3D" id="3.40.50.720">
    <property type="entry name" value="NAD(P)-binding Rossmann-like Domain"/>
    <property type="match status" value="1"/>
</dbReference>
<reference evidence="4 5" key="1">
    <citation type="submission" date="2018-01" db="EMBL/GenBank/DDBJ databases">
        <title>G. obscuriglobus.</title>
        <authorList>
            <person name="Franke J."/>
            <person name="Blomberg W."/>
            <person name="Selmecki A."/>
        </authorList>
    </citation>
    <scope>NUCLEOTIDE SEQUENCE [LARGE SCALE GENOMIC DNA]</scope>
    <source>
        <strain evidence="4 5">DSM 5831</strain>
    </source>
</reference>
<keyword evidence="1" id="KW-0521">NADP</keyword>
<gene>
    <name evidence="4" type="ORF">C1280_20640</name>
</gene>
<dbReference type="Proteomes" id="UP000245802">
    <property type="component" value="Chromosome"/>
</dbReference>
<dbReference type="Pfam" id="PF13602">
    <property type="entry name" value="ADH_zinc_N_2"/>
    <property type="match status" value="1"/>
</dbReference>
<sequence length="339" mass="36096">MRWGTKSRLGTALLSDVHDMIAIRYHEFGHPAEALKVEDVDVPHPAAGEVLLRMVGRAINPSDLIPVRGAYKARISLPQTAGYDGFGVVVEGTQALKAGTRVVPMAHLGTWQEYVAVAEAECVPVPDEIPDDYASQLFINPVSVWLMVRALGLAPGAVVVANAGGSAAVRFLAQLTGVCQFRLIAIVRRAHHTEELLRLGAHAVIDSSRQPVAQTVIALTAGAGADAGLECVGGRDAVELARGLRSGAPVVQYGLLSGVSPDLAAIDSLGIRVEGFWLRNWLRSAPASVRTTAAAAVFQIIAEHRFRLDVHETFALQDVHRAVRKAETPGLCGKVLLKS</sequence>
<evidence type="ECO:0000259" key="3">
    <source>
        <dbReference type="Pfam" id="PF08240"/>
    </source>
</evidence>
<dbReference type="AlphaFoldDB" id="A0A2Z3HBW7"/>
<feature type="domain" description="Alcohol dehydrogenase-like N-terminal" evidence="3">
    <location>
        <begin position="47"/>
        <end position="127"/>
    </location>
</feature>
<dbReference type="SUPFAM" id="SSF51735">
    <property type="entry name" value="NAD(P)-binding Rossmann-fold domains"/>
    <property type="match status" value="1"/>
</dbReference>
<dbReference type="KEGG" id="gog:C1280_20640"/>
<dbReference type="Gene3D" id="3.90.180.10">
    <property type="entry name" value="Medium-chain alcohol dehydrogenases, catalytic domain"/>
    <property type="match status" value="1"/>
</dbReference>
<dbReference type="GO" id="GO:0070402">
    <property type="term" value="F:NADPH binding"/>
    <property type="evidence" value="ECO:0007669"/>
    <property type="project" value="TreeGrafter"/>
</dbReference>
<dbReference type="PANTHER" id="PTHR48106:SF2">
    <property type="entry name" value="ZN2+-BINDING DEHYDROGENASE"/>
    <property type="match status" value="1"/>
</dbReference>
<dbReference type="InterPro" id="IPR036291">
    <property type="entry name" value="NAD(P)-bd_dom_sf"/>
</dbReference>
<name>A0A2Z3HBW7_9BACT</name>
<evidence type="ECO:0000256" key="1">
    <source>
        <dbReference type="ARBA" id="ARBA00022857"/>
    </source>
</evidence>
<dbReference type="Pfam" id="PF08240">
    <property type="entry name" value="ADH_N"/>
    <property type="match status" value="1"/>
</dbReference>
<organism evidence="4 5">
    <name type="scientific">Gemmata obscuriglobus</name>
    <dbReference type="NCBI Taxonomy" id="114"/>
    <lineage>
        <taxon>Bacteria</taxon>
        <taxon>Pseudomonadati</taxon>
        <taxon>Planctomycetota</taxon>
        <taxon>Planctomycetia</taxon>
        <taxon>Gemmatales</taxon>
        <taxon>Gemmataceae</taxon>
        <taxon>Gemmata</taxon>
    </lineage>
</organism>
<dbReference type="CDD" id="cd05282">
    <property type="entry name" value="ETR_like"/>
    <property type="match status" value="1"/>
</dbReference>
<protein>
    <submittedName>
        <fullName evidence="4">Alcohol dehydrogenase</fullName>
    </submittedName>
</protein>
<evidence type="ECO:0000313" key="4">
    <source>
        <dbReference type="EMBL" id="AWM39154.1"/>
    </source>
</evidence>
<dbReference type="SUPFAM" id="SSF50129">
    <property type="entry name" value="GroES-like"/>
    <property type="match status" value="1"/>
</dbReference>
<dbReference type="GO" id="GO:0016651">
    <property type="term" value="F:oxidoreductase activity, acting on NAD(P)H"/>
    <property type="evidence" value="ECO:0007669"/>
    <property type="project" value="TreeGrafter"/>
</dbReference>
<proteinExistence type="predicted"/>
<keyword evidence="2" id="KW-0560">Oxidoreductase</keyword>